<dbReference type="InterPro" id="IPR000182">
    <property type="entry name" value="GNAT_dom"/>
</dbReference>
<evidence type="ECO:0000313" key="5">
    <source>
        <dbReference type="EMBL" id="CAB4596797.1"/>
    </source>
</evidence>
<dbReference type="FunFam" id="3.40.630.30:FF:000064">
    <property type="entry name" value="GNAT family acetyltransferase"/>
    <property type="match status" value="1"/>
</dbReference>
<feature type="domain" description="N-acetyltransferase" evidence="4">
    <location>
        <begin position="1"/>
        <end position="156"/>
    </location>
</feature>
<evidence type="ECO:0000259" key="4">
    <source>
        <dbReference type="PROSITE" id="PS51186"/>
    </source>
</evidence>
<evidence type="ECO:0000256" key="1">
    <source>
        <dbReference type="ARBA" id="ARBA00008694"/>
    </source>
</evidence>
<dbReference type="AlphaFoldDB" id="A0A6J6LG20"/>
<dbReference type="EMBL" id="CAEZWQ010000046">
    <property type="protein sequence ID" value="CAB4660800.1"/>
    <property type="molecule type" value="Genomic_DNA"/>
</dbReference>
<dbReference type="EMBL" id="CAEZUG010000056">
    <property type="protein sequence ID" value="CAB4596797.1"/>
    <property type="molecule type" value="Genomic_DNA"/>
</dbReference>
<sequence>MIRNAVKEDAPRILQLIKDLAEYEKAPLEAKATLEQINESLFSDDPHALCHVVEVDGIVVGISIWFLNYSTWLGKPGIYLEDLYIDPAHRGKGFGLALLKELAKICIERDYERLQWWVLDWNEPSIEFYKSLGAEPMDEWTVYRVSGEALKSLATNS</sequence>
<keyword evidence="2" id="KW-0808">Transferase</keyword>
<comment type="similarity">
    <text evidence="1">Belongs to the acetyltransferase family.</text>
</comment>
<reference evidence="6" key="1">
    <citation type="submission" date="2020-05" db="EMBL/GenBank/DDBJ databases">
        <authorList>
            <person name="Chiriac C."/>
            <person name="Salcher M."/>
            <person name="Ghai R."/>
            <person name="Kavagutti S V."/>
        </authorList>
    </citation>
    <scope>NUCLEOTIDE SEQUENCE</scope>
</reference>
<dbReference type="CDD" id="cd04301">
    <property type="entry name" value="NAT_SF"/>
    <property type="match status" value="1"/>
</dbReference>
<accession>A0A6J6LG20</accession>
<proteinExistence type="inferred from homology"/>
<dbReference type="GO" id="GO:0008080">
    <property type="term" value="F:N-acetyltransferase activity"/>
    <property type="evidence" value="ECO:0007669"/>
    <property type="project" value="TreeGrafter"/>
</dbReference>
<dbReference type="Pfam" id="PF00583">
    <property type="entry name" value="Acetyltransf_1"/>
    <property type="match status" value="1"/>
</dbReference>
<dbReference type="SUPFAM" id="SSF55729">
    <property type="entry name" value="Acyl-CoA N-acyltransferases (Nat)"/>
    <property type="match status" value="1"/>
</dbReference>
<evidence type="ECO:0000256" key="3">
    <source>
        <dbReference type="ARBA" id="ARBA00023315"/>
    </source>
</evidence>
<name>A0A6J6LG20_9ZZZZ</name>
<protein>
    <submittedName>
        <fullName evidence="6">Unannotated protein</fullName>
    </submittedName>
</protein>
<evidence type="ECO:0000256" key="2">
    <source>
        <dbReference type="ARBA" id="ARBA00022679"/>
    </source>
</evidence>
<keyword evidence="3" id="KW-0012">Acyltransferase</keyword>
<dbReference type="PANTHER" id="PTHR10545:SF29">
    <property type="entry name" value="GH14572P-RELATED"/>
    <property type="match status" value="1"/>
</dbReference>
<dbReference type="PANTHER" id="PTHR10545">
    <property type="entry name" value="DIAMINE N-ACETYLTRANSFERASE"/>
    <property type="match status" value="1"/>
</dbReference>
<dbReference type="PROSITE" id="PS51186">
    <property type="entry name" value="GNAT"/>
    <property type="match status" value="1"/>
</dbReference>
<dbReference type="Gene3D" id="3.40.630.30">
    <property type="match status" value="1"/>
</dbReference>
<dbReference type="InterPro" id="IPR051016">
    <property type="entry name" value="Diverse_Substrate_AcTransf"/>
</dbReference>
<gene>
    <name evidence="5" type="ORF">UFOPK1795_00922</name>
    <name evidence="6" type="ORF">UFOPK2275_00521</name>
</gene>
<organism evidence="6">
    <name type="scientific">freshwater metagenome</name>
    <dbReference type="NCBI Taxonomy" id="449393"/>
    <lineage>
        <taxon>unclassified sequences</taxon>
        <taxon>metagenomes</taxon>
        <taxon>ecological metagenomes</taxon>
    </lineage>
</organism>
<dbReference type="InterPro" id="IPR016181">
    <property type="entry name" value="Acyl_CoA_acyltransferase"/>
</dbReference>
<evidence type="ECO:0000313" key="6">
    <source>
        <dbReference type="EMBL" id="CAB4660800.1"/>
    </source>
</evidence>